<reference evidence="2" key="1">
    <citation type="submission" date="2019-03" db="EMBL/GenBank/DDBJ databases">
        <title>Long read genome sequence of the mycoparasitic Pythium oligandrum ATCC 38472 isolated from sugarbeet rhizosphere.</title>
        <authorList>
            <person name="Gaulin E."/>
        </authorList>
    </citation>
    <scope>NUCLEOTIDE SEQUENCE</scope>
    <source>
        <strain evidence="2">ATCC 38472_TT</strain>
    </source>
</reference>
<evidence type="ECO:0000313" key="3">
    <source>
        <dbReference type="Proteomes" id="UP000794436"/>
    </source>
</evidence>
<keyword evidence="3" id="KW-1185">Reference proteome</keyword>
<organism evidence="2 3">
    <name type="scientific">Pythium oligandrum</name>
    <name type="common">Mycoparasitic fungus</name>
    <dbReference type="NCBI Taxonomy" id="41045"/>
    <lineage>
        <taxon>Eukaryota</taxon>
        <taxon>Sar</taxon>
        <taxon>Stramenopiles</taxon>
        <taxon>Oomycota</taxon>
        <taxon>Peronosporomycetes</taxon>
        <taxon>Pythiales</taxon>
        <taxon>Pythiaceae</taxon>
        <taxon>Pythium</taxon>
    </lineage>
</organism>
<dbReference type="AlphaFoldDB" id="A0A8K1FCW0"/>
<protein>
    <submittedName>
        <fullName evidence="2">Uncharacterized protein</fullName>
    </submittedName>
</protein>
<dbReference type="Proteomes" id="UP000794436">
    <property type="component" value="Unassembled WGS sequence"/>
</dbReference>
<proteinExistence type="predicted"/>
<accession>A0A8K1FCW0</accession>
<evidence type="ECO:0000313" key="2">
    <source>
        <dbReference type="EMBL" id="TMW58770.1"/>
    </source>
</evidence>
<evidence type="ECO:0000256" key="1">
    <source>
        <dbReference type="SAM" id="MobiDB-lite"/>
    </source>
</evidence>
<name>A0A8K1FCW0_PYTOL</name>
<feature type="region of interest" description="Disordered" evidence="1">
    <location>
        <begin position="47"/>
        <end position="94"/>
    </location>
</feature>
<dbReference type="EMBL" id="SPLM01000110">
    <property type="protein sequence ID" value="TMW58770.1"/>
    <property type="molecule type" value="Genomic_DNA"/>
</dbReference>
<gene>
    <name evidence="2" type="ORF">Poli38472_006915</name>
</gene>
<comment type="caution">
    <text evidence="2">The sequence shown here is derived from an EMBL/GenBank/DDBJ whole genome shotgun (WGS) entry which is preliminary data.</text>
</comment>
<sequence>MDEKRAPTSPDDLCQYPNKFCSNHRVYKSNGKLHRFCELHRAQANENQKRWLRRRVTSKDAKEEQPPAATNRSSSLRRARTARGSAPIKRIKRKAASDAMGMTSLLLEPLNLYSDGHHEQQGKTEDEQKQLEEDLYWLQEMFQGTHEAAAHAAHALGSLSYPYPSQVYFEYTDQCRIEAGLW</sequence>